<name>A0A7I9ZP51_9MYCO</name>
<organism evidence="1 2">
    <name type="scientific">Mycolicibacterium hippocampi</name>
    <dbReference type="NCBI Taxonomy" id="659824"/>
    <lineage>
        <taxon>Bacteria</taxon>
        <taxon>Bacillati</taxon>
        <taxon>Actinomycetota</taxon>
        <taxon>Actinomycetes</taxon>
        <taxon>Mycobacteriales</taxon>
        <taxon>Mycobacteriaceae</taxon>
        <taxon>Mycolicibacterium</taxon>
    </lineage>
</organism>
<dbReference type="RefSeq" id="WP_163890040.1">
    <property type="nucleotide sequence ID" value="NZ_BLLB01000002.1"/>
</dbReference>
<protein>
    <recommendedName>
        <fullName evidence="3">Lipoprotein</fullName>
    </recommendedName>
</protein>
<dbReference type="EMBL" id="BLLB01000002">
    <property type="protein sequence ID" value="GFH02804.1"/>
    <property type="molecule type" value="Genomic_DNA"/>
</dbReference>
<evidence type="ECO:0000313" key="1">
    <source>
        <dbReference type="EMBL" id="GFH02804.1"/>
    </source>
</evidence>
<gene>
    <name evidence="1" type="ORF">MHIP_32870</name>
</gene>
<sequence>MGERSRWRKAALIAAPFLVVGACVAAFIPRADPDPIVEDGTYEVGCFGCEVSAGTWETVGEHRSNGMCLWIKRSSPQVSRSNELDRGQVEPGRRATVELRSGEWFTTMGCRPWERVS</sequence>
<dbReference type="PROSITE" id="PS51257">
    <property type="entry name" value="PROKAR_LIPOPROTEIN"/>
    <property type="match status" value="1"/>
</dbReference>
<keyword evidence="2" id="KW-1185">Reference proteome</keyword>
<evidence type="ECO:0000313" key="2">
    <source>
        <dbReference type="Proteomes" id="UP000465304"/>
    </source>
</evidence>
<reference evidence="1 2" key="1">
    <citation type="journal article" date="2019" name="Emerg. Microbes Infect.">
        <title>Comprehensive subspecies identification of 175 nontuberculous mycobacteria species based on 7547 genomic profiles.</title>
        <authorList>
            <person name="Matsumoto Y."/>
            <person name="Kinjo T."/>
            <person name="Motooka D."/>
            <person name="Nabeya D."/>
            <person name="Jung N."/>
            <person name="Uechi K."/>
            <person name="Horii T."/>
            <person name="Iida T."/>
            <person name="Fujita J."/>
            <person name="Nakamura S."/>
        </authorList>
    </citation>
    <scope>NUCLEOTIDE SEQUENCE [LARGE SCALE GENOMIC DNA]</scope>
    <source>
        <strain evidence="1 2">JCM 30996</strain>
    </source>
</reference>
<evidence type="ECO:0008006" key="3">
    <source>
        <dbReference type="Google" id="ProtNLM"/>
    </source>
</evidence>
<dbReference type="Proteomes" id="UP000465304">
    <property type="component" value="Unassembled WGS sequence"/>
</dbReference>
<dbReference type="AlphaFoldDB" id="A0A7I9ZP51"/>
<accession>A0A7I9ZP51</accession>
<comment type="caution">
    <text evidence="1">The sequence shown here is derived from an EMBL/GenBank/DDBJ whole genome shotgun (WGS) entry which is preliminary data.</text>
</comment>
<proteinExistence type="predicted"/>